<evidence type="ECO:0000259" key="8">
    <source>
        <dbReference type="Pfam" id="PF10334"/>
    </source>
</evidence>
<feature type="region of interest" description="Disordered" evidence="5">
    <location>
        <begin position="515"/>
        <end position="565"/>
    </location>
</feature>
<feature type="signal peptide" evidence="7">
    <location>
        <begin position="1"/>
        <end position="20"/>
    </location>
</feature>
<dbReference type="Pfam" id="PF10334">
    <property type="entry name" value="BRE4"/>
    <property type="match status" value="1"/>
</dbReference>
<feature type="compositionally biased region" description="Acidic residues" evidence="5">
    <location>
        <begin position="535"/>
        <end position="544"/>
    </location>
</feature>
<dbReference type="PANTHER" id="PTHR37994:SF3">
    <property type="entry name" value="ER TRANSPORTER 6TM N-TERMINAL DOMAIN-CONTAINING PROTEIN"/>
    <property type="match status" value="1"/>
</dbReference>
<reference evidence="11" key="1">
    <citation type="submission" date="2020-07" db="EMBL/GenBank/DDBJ databases">
        <authorList>
            <person name="Nieuwenhuis M."/>
            <person name="Van De Peppel L.J.J."/>
        </authorList>
    </citation>
    <scope>NUCLEOTIDE SEQUENCE</scope>
    <source>
        <strain evidence="11">AP01</strain>
        <tissue evidence="11">Mycelium</tissue>
    </source>
</reference>
<gene>
    <name evidence="11" type="ORF">DXG03_008703</name>
</gene>
<keyword evidence="7" id="KW-0732">Signal</keyword>
<feature type="domain" description="DUF2421" evidence="8">
    <location>
        <begin position="758"/>
        <end position="898"/>
    </location>
</feature>
<organism evidence="11 12">
    <name type="scientific">Asterophora parasitica</name>
    <dbReference type="NCBI Taxonomy" id="117018"/>
    <lineage>
        <taxon>Eukaryota</taxon>
        <taxon>Fungi</taxon>
        <taxon>Dikarya</taxon>
        <taxon>Basidiomycota</taxon>
        <taxon>Agaricomycotina</taxon>
        <taxon>Agaricomycetes</taxon>
        <taxon>Agaricomycetidae</taxon>
        <taxon>Agaricales</taxon>
        <taxon>Tricholomatineae</taxon>
        <taxon>Lyophyllaceae</taxon>
        <taxon>Asterophora</taxon>
    </lineage>
</organism>
<keyword evidence="4 6" id="KW-0472">Membrane</keyword>
<feature type="chain" id="PRO_5040490957" description="ER transporter 6TM N-terminal domain-containing protein" evidence="7">
    <location>
        <begin position="21"/>
        <end position="1010"/>
    </location>
</feature>
<evidence type="ECO:0000256" key="2">
    <source>
        <dbReference type="ARBA" id="ARBA00022692"/>
    </source>
</evidence>
<evidence type="ECO:0000256" key="7">
    <source>
        <dbReference type="SAM" id="SignalP"/>
    </source>
</evidence>
<dbReference type="EMBL" id="JABCKV010000745">
    <property type="protein sequence ID" value="KAG5640425.1"/>
    <property type="molecule type" value="Genomic_DNA"/>
</dbReference>
<protein>
    <recommendedName>
        <fullName evidence="13">ER transporter 6TM N-terminal domain-containing protein</fullName>
    </recommendedName>
</protein>
<feature type="transmembrane region" description="Helical" evidence="6">
    <location>
        <begin position="703"/>
        <end position="720"/>
    </location>
</feature>
<keyword evidence="2 6" id="KW-0812">Transmembrane</keyword>
<evidence type="ECO:0000256" key="1">
    <source>
        <dbReference type="ARBA" id="ARBA00004141"/>
    </source>
</evidence>
<dbReference type="Pfam" id="PF10337">
    <property type="entry name" value="ArAE_2_N"/>
    <property type="match status" value="1"/>
</dbReference>
<evidence type="ECO:0000313" key="12">
    <source>
        <dbReference type="Proteomes" id="UP000775547"/>
    </source>
</evidence>
<evidence type="ECO:0000313" key="11">
    <source>
        <dbReference type="EMBL" id="KAG5640425.1"/>
    </source>
</evidence>
<evidence type="ECO:0000256" key="5">
    <source>
        <dbReference type="SAM" id="MobiDB-lite"/>
    </source>
</evidence>
<feature type="transmembrane region" description="Helical" evidence="6">
    <location>
        <begin position="673"/>
        <end position="691"/>
    </location>
</feature>
<dbReference type="OrthoDB" id="2274698at2759"/>
<evidence type="ECO:0000259" key="9">
    <source>
        <dbReference type="Pfam" id="PF10337"/>
    </source>
</evidence>
<dbReference type="PANTHER" id="PTHR37994">
    <property type="entry name" value="ARAE_2_N DOMAIN-CONTAINING PROTEIN-RELATED"/>
    <property type="match status" value="1"/>
</dbReference>
<proteinExistence type="predicted"/>
<evidence type="ECO:0008006" key="13">
    <source>
        <dbReference type="Google" id="ProtNLM"/>
    </source>
</evidence>
<accession>A0A9P7K902</accession>
<evidence type="ECO:0000259" key="10">
    <source>
        <dbReference type="Pfam" id="PF13515"/>
    </source>
</evidence>
<dbReference type="AlphaFoldDB" id="A0A9P7K902"/>
<evidence type="ECO:0000256" key="4">
    <source>
        <dbReference type="ARBA" id="ARBA00023136"/>
    </source>
</evidence>
<evidence type="ECO:0000256" key="3">
    <source>
        <dbReference type="ARBA" id="ARBA00022989"/>
    </source>
</evidence>
<feature type="transmembrane region" description="Helical" evidence="6">
    <location>
        <begin position="57"/>
        <end position="78"/>
    </location>
</feature>
<dbReference type="InterPro" id="IPR018820">
    <property type="entry name" value="BRE4-related_DUF2421"/>
</dbReference>
<comment type="caution">
    <text evidence="11">The sequence shown here is derived from an EMBL/GenBank/DDBJ whole genome shotgun (WGS) entry which is preliminary data.</text>
</comment>
<dbReference type="Proteomes" id="UP000775547">
    <property type="component" value="Unassembled WGS sequence"/>
</dbReference>
<feature type="compositionally biased region" description="Basic and acidic residues" evidence="5">
    <location>
        <begin position="545"/>
        <end position="565"/>
    </location>
</feature>
<feature type="domain" description="Integral membrane bound transporter" evidence="10">
    <location>
        <begin position="615"/>
        <end position="754"/>
    </location>
</feature>
<comment type="subcellular location">
    <subcellularLocation>
        <location evidence="1">Membrane</location>
        <topology evidence="1">Multi-pass membrane protein</topology>
    </subcellularLocation>
</comment>
<dbReference type="GO" id="GO:0016020">
    <property type="term" value="C:membrane"/>
    <property type="evidence" value="ECO:0007669"/>
    <property type="project" value="UniProtKB-SubCell"/>
</dbReference>
<dbReference type="InterPro" id="IPR049453">
    <property type="entry name" value="Memb_transporter_dom"/>
</dbReference>
<feature type="domain" description="Putative ER transporter 6TM N-terminal" evidence="9">
    <location>
        <begin position="2"/>
        <end position="422"/>
    </location>
</feature>
<reference evidence="11" key="2">
    <citation type="submission" date="2021-10" db="EMBL/GenBank/DDBJ databases">
        <title>Phylogenomics reveals ancestral predisposition of the termite-cultivated fungus Termitomyces towards a domesticated lifestyle.</title>
        <authorList>
            <person name="Auxier B."/>
            <person name="Grum-Grzhimaylo A."/>
            <person name="Cardenas M.E."/>
            <person name="Lodge J.D."/>
            <person name="Laessoe T."/>
            <person name="Pedersen O."/>
            <person name="Smith M.E."/>
            <person name="Kuyper T.W."/>
            <person name="Franco-Molano E.A."/>
            <person name="Baroni T.J."/>
            <person name="Aanen D.K."/>
        </authorList>
    </citation>
    <scope>NUCLEOTIDE SEQUENCE</scope>
    <source>
        <strain evidence="11">AP01</strain>
        <tissue evidence="11">Mycelium</tissue>
    </source>
</reference>
<evidence type="ECO:0000256" key="6">
    <source>
        <dbReference type="SAM" id="Phobius"/>
    </source>
</evidence>
<feature type="transmembrane region" description="Helical" evidence="6">
    <location>
        <begin position="120"/>
        <end position="137"/>
    </location>
</feature>
<feature type="transmembrane region" description="Helical" evidence="6">
    <location>
        <begin position="740"/>
        <end position="758"/>
    </location>
</feature>
<feature type="transmembrane region" description="Helical" evidence="6">
    <location>
        <begin position="30"/>
        <end position="52"/>
    </location>
</feature>
<feature type="transmembrane region" description="Helical" evidence="6">
    <location>
        <begin position="647"/>
        <end position="667"/>
    </location>
</feature>
<dbReference type="Pfam" id="PF13515">
    <property type="entry name" value="FUSC_2"/>
    <property type="match status" value="1"/>
</dbReference>
<feature type="non-terminal residue" evidence="11">
    <location>
        <position position="1010"/>
    </location>
</feature>
<keyword evidence="3 6" id="KW-1133">Transmembrane helix</keyword>
<keyword evidence="12" id="KW-1185">Reference proteome</keyword>
<feature type="transmembrane region" description="Helical" evidence="6">
    <location>
        <begin position="144"/>
        <end position="164"/>
    </location>
</feature>
<dbReference type="InterPro" id="IPR018823">
    <property type="entry name" value="ArAE_2_N"/>
</dbReference>
<feature type="transmembrane region" description="Helical" evidence="6">
    <location>
        <begin position="176"/>
        <end position="195"/>
    </location>
</feature>
<sequence length="1010" mass="111555">MKTWIRCCVAFAATLVLLVADKTLVNMGQAAFFAAIVCVMLPPAMALSLFLLATTTLLLGMVTGWAWGNAAMAAALAVRDQARLAAQRQEAQASLVQGIPPALQFRKFAFEGRFLDPRSSAVYGAFFFVGTFALGTLQAFIPKLALFSIFGTIVLDIICTYGPSFSTTQYTLAKTFIIPTSYYVAIAIATLVLIFPESLNRVWLTSFQTNFLDPIEQMISYQNQALESNPSDAGNWDELTDLGYAARRKLVAGTQDLLGQIGTIDLEVSVGRLGPADLKRINAEIKSLMFRAAGIHAFLIFVNNSNAQQTGANTSSLASTWDRYSALQRAIRDRESRHGHDFDKLIPLLATSSAPLRTSCDSAHLAIKDWVHDCNSNRWANFFRRYDKEDGERRHQVLVQRLADLQAALAEWRDKGRLALIEPFEKYFDHETGLKLKTGEGLKEQRMEMFAARSLYICFVFSYALDAFAERLVKFLAIAVDLDGRRPRPRIWAPSGFGKLGRKIMSRRNVDRQVTPLAIGTSNDPTSFDERAGDDLDSDGYDSEGEQKGKGEEIPKENFSARKNPDALPPTTAFGRFFRILGNIFRFFKSPEGIFGLRHAVVSLALWIPSVCSSTAWFYYGNRGLWALIMAQTGLAVYAGDQIAGFFVRITGTIFGLLIGMAVWYIGAGNGDGNHYGVVVATTAFTAPFILGRLAAPPQQMMLWVMTSLTIVFIIGYSWIDRHWPVLVSAGVGVQLGWKRALLVIIGFTAGFIVMLFPRPTSSRTLVRQTLAATTGELGHILAVEVEALLAEEARARAGHHEKVAFVGEESDQKASLKEQRVRKIAQKVLVLSTRLQELTPSLTTARFEPQFQGKWPHAKYAALYSTQTKLLSALMLFTGAFTQLDTKWCSILVHQVHSSKSFSCEASNLQLAFPIPKTPFLNPNLLSDIFSNISILSYALAGAHPLPPSLPRLRDRVVYHDGLAPATRRRGDESSSDVEFDSNAELDFVADKVDGTSIGFEEISLGILK</sequence>
<name>A0A9P7K902_9AGAR</name>